<keyword evidence="3 8" id="KW-0548">Nucleotidyltransferase</keyword>
<dbReference type="HAMAP" id="MF_00692">
    <property type="entry name" value="SelO"/>
    <property type="match status" value="1"/>
</dbReference>
<comment type="catalytic activity">
    <reaction evidence="8">
        <text>L-threonyl-[protein] + ATP = 3-O-(5'-adenylyl)-L-threonyl-[protein] + diphosphate</text>
        <dbReference type="Rhea" id="RHEA:54292"/>
        <dbReference type="Rhea" id="RHEA-COMP:11060"/>
        <dbReference type="Rhea" id="RHEA-COMP:13847"/>
        <dbReference type="ChEBI" id="CHEBI:30013"/>
        <dbReference type="ChEBI" id="CHEBI:30616"/>
        <dbReference type="ChEBI" id="CHEBI:33019"/>
        <dbReference type="ChEBI" id="CHEBI:138113"/>
        <dbReference type="EC" id="2.7.7.108"/>
    </reaction>
</comment>
<evidence type="ECO:0000256" key="2">
    <source>
        <dbReference type="ARBA" id="ARBA00022679"/>
    </source>
</evidence>
<dbReference type="NCBIfam" id="NF000658">
    <property type="entry name" value="PRK00029.1"/>
    <property type="match status" value="1"/>
</dbReference>
<dbReference type="EMBL" id="JAOWKX010000009">
    <property type="protein sequence ID" value="MCV2886216.1"/>
    <property type="molecule type" value="Genomic_DNA"/>
</dbReference>
<feature type="binding site" evidence="8">
    <location>
        <position position="87"/>
    </location>
    <ligand>
        <name>ATP</name>
        <dbReference type="ChEBI" id="CHEBI:30616"/>
    </ligand>
</feature>
<dbReference type="Proteomes" id="UP001652504">
    <property type="component" value="Unassembled WGS sequence"/>
</dbReference>
<evidence type="ECO:0000256" key="4">
    <source>
        <dbReference type="ARBA" id="ARBA00022723"/>
    </source>
</evidence>
<evidence type="ECO:0000256" key="3">
    <source>
        <dbReference type="ARBA" id="ARBA00022695"/>
    </source>
</evidence>
<dbReference type="PANTHER" id="PTHR32057:SF14">
    <property type="entry name" value="PROTEIN ADENYLYLTRANSFERASE SELO, MITOCHONDRIAL"/>
    <property type="match status" value="1"/>
</dbReference>
<evidence type="ECO:0000256" key="7">
    <source>
        <dbReference type="ARBA" id="ARBA00022842"/>
    </source>
</evidence>
<dbReference type="RefSeq" id="WP_263713503.1">
    <property type="nucleotide sequence ID" value="NZ_JAOWKX010000009.1"/>
</dbReference>
<keyword evidence="10" id="KW-1185">Reference proteome</keyword>
<comment type="caution">
    <text evidence="9">The sequence shown here is derived from an EMBL/GenBank/DDBJ whole genome shotgun (WGS) entry which is preliminary data.</text>
</comment>
<feature type="binding site" evidence="8">
    <location>
        <position position="119"/>
    </location>
    <ligand>
        <name>ATP</name>
        <dbReference type="ChEBI" id="CHEBI:30616"/>
    </ligand>
</feature>
<keyword evidence="8" id="KW-0464">Manganese</keyword>
<evidence type="ECO:0000313" key="9">
    <source>
        <dbReference type="EMBL" id="MCV2886216.1"/>
    </source>
</evidence>
<protein>
    <recommendedName>
        <fullName evidence="8">Protein nucleotidyltransferase YdiU</fullName>
        <ecNumber evidence="8">2.7.7.-</ecNumber>
    </recommendedName>
    <alternativeName>
        <fullName evidence="8">Protein adenylyltransferase YdiU</fullName>
        <ecNumber evidence="8">2.7.7.108</ecNumber>
    </alternativeName>
    <alternativeName>
        <fullName evidence="8">Protein uridylyltransferase YdiU</fullName>
        <ecNumber evidence="8">2.7.7.-</ecNumber>
    </alternativeName>
</protein>
<comment type="similarity">
    <text evidence="1 8">Belongs to the SELO family.</text>
</comment>
<feature type="binding site" evidence="8">
    <location>
        <position position="84"/>
    </location>
    <ligand>
        <name>ATP</name>
        <dbReference type="ChEBI" id="CHEBI:30616"/>
    </ligand>
</feature>
<comment type="catalytic activity">
    <reaction evidence="8">
        <text>L-histidyl-[protein] + UTP = N(tele)-(5'-uridylyl)-L-histidyl-[protein] + diphosphate</text>
        <dbReference type="Rhea" id="RHEA:83891"/>
        <dbReference type="Rhea" id="RHEA-COMP:9745"/>
        <dbReference type="Rhea" id="RHEA-COMP:20239"/>
        <dbReference type="ChEBI" id="CHEBI:29979"/>
        <dbReference type="ChEBI" id="CHEBI:33019"/>
        <dbReference type="ChEBI" id="CHEBI:46398"/>
        <dbReference type="ChEBI" id="CHEBI:233474"/>
    </reaction>
</comment>
<name>A0ABT3AD87_9ALTE</name>
<comment type="catalytic activity">
    <reaction evidence="8">
        <text>L-seryl-[protein] + ATP = 3-O-(5'-adenylyl)-L-seryl-[protein] + diphosphate</text>
        <dbReference type="Rhea" id="RHEA:58120"/>
        <dbReference type="Rhea" id="RHEA-COMP:9863"/>
        <dbReference type="Rhea" id="RHEA-COMP:15073"/>
        <dbReference type="ChEBI" id="CHEBI:29999"/>
        <dbReference type="ChEBI" id="CHEBI:30616"/>
        <dbReference type="ChEBI" id="CHEBI:33019"/>
        <dbReference type="ChEBI" id="CHEBI:142516"/>
        <dbReference type="EC" id="2.7.7.108"/>
    </reaction>
</comment>
<feature type="binding site" evidence="8">
    <location>
        <position position="177"/>
    </location>
    <ligand>
        <name>ATP</name>
        <dbReference type="ChEBI" id="CHEBI:30616"/>
    </ligand>
</feature>
<feature type="binding site" evidence="8">
    <location>
        <position position="256"/>
    </location>
    <ligand>
        <name>Mg(2+)</name>
        <dbReference type="ChEBI" id="CHEBI:18420"/>
    </ligand>
</feature>
<feature type="binding site" evidence="8">
    <location>
        <position position="120"/>
    </location>
    <ligand>
        <name>ATP</name>
        <dbReference type="ChEBI" id="CHEBI:30616"/>
    </ligand>
</feature>
<keyword evidence="7 8" id="KW-0460">Magnesium</keyword>
<feature type="binding site" evidence="8">
    <location>
        <position position="170"/>
    </location>
    <ligand>
        <name>ATP</name>
        <dbReference type="ChEBI" id="CHEBI:30616"/>
    </ligand>
</feature>
<feature type="active site" description="Proton acceptor" evidence="8">
    <location>
        <position position="246"/>
    </location>
</feature>
<reference evidence="9 10" key="1">
    <citation type="submission" date="2022-10" db="EMBL/GenBank/DDBJ databases">
        <title>Aestuariibacter sp. AA17 isolated from Montipora capitata coral fragment.</title>
        <authorList>
            <person name="Emsley S.A."/>
            <person name="Pfannmuller K.M."/>
            <person name="Loughran R.M."/>
            <person name="Shlafstein M."/>
            <person name="Papke E."/>
            <person name="Saw J.H."/>
            <person name="Ushijima B."/>
            <person name="Videau P."/>
        </authorList>
    </citation>
    <scope>NUCLEOTIDE SEQUENCE [LARGE SCALE GENOMIC DNA]</scope>
    <source>
        <strain evidence="9 10">AA17</strain>
    </source>
</reference>
<keyword evidence="5 8" id="KW-0547">Nucleotide-binding</keyword>
<dbReference type="InterPro" id="IPR003846">
    <property type="entry name" value="SelO"/>
</dbReference>
<organism evidence="9 10">
    <name type="scientific">Fluctibacter corallii</name>
    <dbReference type="NCBI Taxonomy" id="2984329"/>
    <lineage>
        <taxon>Bacteria</taxon>
        <taxon>Pseudomonadati</taxon>
        <taxon>Pseudomonadota</taxon>
        <taxon>Gammaproteobacteria</taxon>
        <taxon>Alteromonadales</taxon>
        <taxon>Alteromonadaceae</taxon>
        <taxon>Fluctibacter</taxon>
    </lineage>
</organism>
<keyword evidence="6 8" id="KW-0067">ATP-binding</keyword>
<comment type="catalytic activity">
    <reaction evidence="8">
        <text>L-seryl-[protein] + UTP = O-(5'-uridylyl)-L-seryl-[protein] + diphosphate</text>
        <dbReference type="Rhea" id="RHEA:64604"/>
        <dbReference type="Rhea" id="RHEA-COMP:9863"/>
        <dbReference type="Rhea" id="RHEA-COMP:16635"/>
        <dbReference type="ChEBI" id="CHEBI:29999"/>
        <dbReference type="ChEBI" id="CHEBI:33019"/>
        <dbReference type="ChEBI" id="CHEBI:46398"/>
        <dbReference type="ChEBI" id="CHEBI:156051"/>
    </reaction>
</comment>
<comment type="function">
    <text evidence="8">Nucleotidyltransferase involved in the post-translational modification of proteins. It can catalyze the addition of adenosine monophosphate (AMP) or uridine monophosphate (UMP) to a protein, resulting in modifications known as AMPylation and UMPylation.</text>
</comment>
<dbReference type="EC" id="2.7.7.-" evidence="8"/>
<comment type="catalytic activity">
    <reaction evidence="8">
        <text>L-tyrosyl-[protein] + UTP = O-(5'-uridylyl)-L-tyrosyl-[protein] + diphosphate</text>
        <dbReference type="Rhea" id="RHEA:83887"/>
        <dbReference type="Rhea" id="RHEA-COMP:10136"/>
        <dbReference type="Rhea" id="RHEA-COMP:20238"/>
        <dbReference type="ChEBI" id="CHEBI:33019"/>
        <dbReference type="ChEBI" id="CHEBI:46398"/>
        <dbReference type="ChEBI" id="CHEBI:46858"/>
        <dbReference type="ChEBI" id="CHEBI:90602"/>
    </reaction>
</comment>
<evidence type="ECO:0000256" key="6">
    <source>
        <dbReference type="ARBA" id="ARBA00022840"/>
    </source>
</evidence>
<feature type="binding site" evidence="8">
    <location>
        <position position="107"/>
    </location>
    <ligand>
        <name>ATP</name>
        <dbReference type="ChEBI" id="CHEBI:30616"/>
    </ligand>
</feature>
<comment type="cofactor">
    <cofactor evidence="8">
        <name>Mg(2+)</name>
        <dbReference type="ChEBI" id="CHEBI:18420"/>
    </cofactor>
    <cofactor evidence="8">
        <name>Mn(2+)</name>
        <dbReference type="ChEBI" id="CHEBI:29035"/>
    </cofactor>
</comment>
<sequence length="480" mass="54873">MKLVHSYADSLANIVSSVSPQPIQNASLRAFNTDLANTLEIPKKWQNEQHLLDMLFTSEGLLAKRAVAQKYGGHQFGSWNPELGDGRGLLLGEIITSTNQHFDLHLKGAGKTPYSRFGDGRAVLRSTIREYLASEALHYLGIPSSRALCLFDSSTPVQREQIETAAMLIRTCESHIRFGHFEYFYHSGQKDKLDALFDYCFHHFFQAESRANKPHLALLNAIIYKTADLIALWQAQGFCHGVMNTDNMSIHGITFDYGPYAFLDDYDPSYICNHSDHTGRYAFEQQPGIALWNLNALAHAFSDYLSVAEITQALESYQPRLIQTFSRKMRAKLGLVVTRPEDNMLLQSWLTLLESNQSDYTQSFRLLCHIHADSATSAFTDHFINRDEAKSWLNDYQQRLRFEKADVDAQRQLKQQHNPMYVLRNYLAQHVIEHAENGDFEPFTQYVEVLKRPYDEQPEQAFWAKPPPSWGKGMDISCSS</sequence>
<evidence type="ECO:0000256" key="8">
    <source>
        <dbReference type="HAMAP-Rule" id="MF_00692"/>
    </source>
</evidence>
<feature type="binding site" evidence="8">
    <location>
        <position position="86"/>
    </location>
    <ligand>
        <name>ATP</name>
        <dbReference type="ChEBI" id="CHEBI:30616"/>
    </ligand>
</feature>
<dbReference type="EC" id="2.7.7.108" evidence="8"/>
<accession>A0ABT3AD87</accession>
<evidence type="ECO:0000313" key="10">
    <source>
        <dbReference type="Proteomes" id="UP001652504"/>
    </source>
</evidence>
<evidence type="ECO:0000256" key="1">
    <source>
        <dbReference type="ARBA" id="ARBA00009747"/>
    </source>
</evidence>
<gene>
    <name evidence="8" type="primary">ydiU</name>
    <name evidence="8" type="synonym">selO</name>
    <name evidence="9" type="ORF">OE749_16100</name>
</gene>
<feature type="binding site" evidence="8">
    <location>
        <position position="247"/>
    </location>
    <ligand>
        <name>Mg(2+)</name>
        <dbReference type="ChEBI" id="CHEBI:18420"/>
    </ligand>
</feature>
<proteinExistence type="inferred from homology"/>
<comment type="catalytic activity">
    <reaction evidence="8">
        <text>L-tyrosyl-[protein] + ATP = O-(5'-adenylyl)-L-tyrosyl-[protein] + diphosphate</text>
        <dbReference type="Rhea" id="RHEA:54288"/>
        <dbReference type="Rhea" id="RHEA-COMP:10136"/>
        <dbReference type="Rhea" id="RHEA-COMP:13846"/>
        <dbReference type="ChEBI" id="CHEBI:30616"/>
        <dbReference type="ChEBI" id="CHEBI:33019"/>
        <dbReference type="ChEBI" id="CHEBI:46858"/>
        <dbReference type="ChEBI" id="CHEBI:83624"/>
        <dbReference type="EC" id="2.7.7.108"/>
    </reaction>
</comment>
<feature type="binding site" evidence="8">
    <location>
        <position position="256"/>
    </location>
    <ligand>
        <name>ATP</name>
        <dbReference type="ChEBI" id="CHEBI:30616"/>
    </ligand>
</feature>
<dbReference type="Pfam" id="PF02696">
    <property type="entry name" value="SelO"/>
    <property type="match status" value="1"/>
</dbReference>
<dbReference type="PANTHER" id="PTHR32057">
    <property type="entry name" value="PROTEIN ADENYLYLTRANSFERASE SELO, MITOCHONDRIAL"/>
    <property type="match status" value="1"/>
</dbReference>
<keyword evidence="2 8" id="KW-0808">Transferase</keyword>
<evidence type="ECO:0000256" key="5">
    <source>
        <dbReference type="ARBA" id="ARBA00022741"/>
    </source>
</evidence>
<keyword evidence="4 8" id="KW-0479">Metal-binding</keyword>